<gene>
    <name evidence="2" type="ORF">SUTMEG_13170</name>
</gene>
<name>A0A2Z6IF88_9BURK</name>
<dbReference type="Proteomes" id="UP000271003">
    <property type="component" value="Chromosome"/>
</dbReference>
<reference evidence="2 3" key="1">
    <citation type="journal article" date="2018" name="Int. J. Syst. Evol. Microbiol.">
        <title>Mesosutterella multiformis gen. nov., sp. nov., a member of the family Sutterellaceae and Sutterella megalosphaeroides sp. nov., isolated from human faeces.</title>
        <authorList>
            <person name="Sakamoto M."/>
            <person name="Ikeyama N."/>
            <person name="Kunihiro T."/>
            <person name="Iino T."/>
            <person name="Yuki M."/>
            <person name="Ohkuma M."/>
        </authorList>
    </citation>
    <scope>NUCLEOTIDE SEQUENCE [LARGE SCALE GENOMIC DNA]</scope>
    <source>
        <strain evidence="2 3">6FBBBH3</strain>
    </source>
</reference>
<feature type="transmembrane region" description="Helical" evidence="1">
    <location>
        <begin position="48"/>
        <end position="70"/>
    </location>
</feature>
<accession>A0A2Z6IF88</accession>
<keyword evidence="1" id="KW-0812">Transmembrane</keyword>
<dbReference type="OrthoDB" id="283514at2"/>
<dbReference type="EMBL" id="AP018786">
    <property type="protein sequence ID" value="BBF23426.1"/>
    <property type="molecule type" value="Genomic_DNA"/>
</dbReference>
<evidence type="ECO:0000256" key="1">
    <source>
        <dbReference type="SAM" id="Phobius"/>
    </source>
</evidence>
<keyword evidence="1" id="KW-1133">Transmembrane helix</keyword>
<evidence type="ECO:0000313" key="3">
    <source>
        <dbReference type="Proteomes" id="UP000271003"/>
    </source>
</evidence>
<dbReference type="AlphaFoldDB" id="A0A2Z6IF88"/>
<sequence>MPTRSCRDRTTTRASNCSIPPTSPTLSVFSTHPRARLFQRTQRTRRTAGVASLLTAGFVAALSLAVALPVSARTNVPRSCADCRFIRSESGFLTCIERCLAGDVWCGEDRMTLARWEGWKFNQSRTVARRESENDFEALFGERRHGVLEVKLHNGKPAVAFAIPELVFPLHDPTVTIRVEGEKTRTYRGERWSDNILIVTDPELVRAFRRGCRVRVSTVPFGHERVDLQFDLAGFRDAADVVFGGKAP</sequence>
<organism evidence="2 3">
    <name type="scientific">Sutterella megalosphaeroides</name>
    <dbReference type="NCBI Taxonomy" id="2494234"/>
    <lineage>
        <taxon>Bacteria</taxon>
        <taxon>Pseudomonadati</taxon>
        <taxon>Pseudomonadota</taxon>
        <taxon>Betaproteobacteria</taxon>
        <taxon>Burkholderiales</taxon>
        <taxon>Sutterellaceae</taxon>
        <taxon>Sutterella</taxon>
    </lineage>
</organism>
<keyword evidence="3" id="KW-1185">Reference proteome</keyword>
<protein>
    <submittedName>
        <fullName evidence="2">Uncharacterized protein</fullName>
    </submittedName>
</protein>
<dbReference type="KEGG" id="sutt:SUTMEG_13170"/>
<dbReference type="RefSeq" id="WP_120177037.1">
    <property type="nucleotide sequence ID" value="NZ_AP018786.1"/>
</dbReference>
<evidence type="ECO:0000313" key="2">
    <source>
        <dbReference type="EMBL" id="BBF23426.1"/>
    </source>
</evidence>
<keyword evidence="1" id="KW-0472">Membrane</keyword>
<proteinExistence type="predicted"/>